<comment type="caution">
    <text evidence="1">The sequence shown here is derived from an EMBL/GenBank/DDBJ whole genome shotgun (WGS) entry which is preliminary data.</text>
</comment>
<name>A0A8H6RAL5_9PEZI</name>
<dbReference type="EMBL" id="JABCIY010000209">
    <property type="protein sequence ID" value="KAF7188370.1"/>
    <property type="molecule type" value="Genomic_DNA"/>
</dbReference>
<dbReference type="Proteomes" id="UP000660729">
    <property type="component" value="Unassembled WGS sequence"/>
</dbReference>
<dbReference type="AlphaFoldDB" id="A0A8H6RAL5"/>
<feature type="non-terminal residue" evidence="1">
    <location>
        <position position="1"/>
    </location>
</feature>
<protein>
    <submittedName>
        <fullName evidence="1">Uncharacterized protein</fullName>
    </submittedName>
</protein>
<gene>
    <name evidence="1" type="ORF">HII31_10032</name>
</gene>
<organism evidence="1 2">
    <name type="scientific">Pseudocercospora fuligena</name>
    <dbReference type="NCBI Taxonomy" id="685502"/>
    <lineage>
        <taxon>Eukaryota</taxon>
        <taxon>Fungi</taxon>
        <taxon>Dikarya</taxon>
        <taxon>Ascomycota</taxon>
        <taxon>Pezizomycotina</taxon>
        <taxon>Dothideomycetes</taxon>
        <taxon>Dothideomycetidae</taxon>
        <taxon>Mycosphaerellales</taxon>
        <taxon>Mycosphaerellaceae</taxon>
        <taxon>Pseudocercospora</taxon>
    </lineage>
</organism>
<dbReference type="OrthoDB" id="4412445at2759"/>
<proteinExistence type="predicted"/>
<evidence type="ECO:0000313" key="1">
    <source>
        <dbReference type="EMBL" id="KAF7188370.1"/>
    </source>
</evidence>
<evidence type="ECO:0000313" key="2">
    <source>
        <dbReference type="Proteomes" id="UP000660729"/>
    </source>
</evidence>
<keyword evidence="2" id="KW-1185">Reference proteome</keyword>
<reference evidence="1" key="1">
    <citation type="submission" date="2020-04" db="EMBL/GenBank/DDBJ databases">
        <title>Draft genome resource of the tomato pathogen Pseudocercospora fuligena.</title>
        <authorList>
            <person name="Zaccaron A."/>
        </authorList>
    </citation>
    <scope>NUCLEOTIDE SEQUENCE</scope>
    <source>
        <strain evidence="1">PF001</strain>
    </source>
</reference>
<sequence length="91" mass="10137">TTKKTGERLAEESCDVISYRQLVKQTQWTVLAFLFLSAFNANCRSNSWFPDRYPYGISLARNQSCDVAKISVRMLGAPADTSQAIGNAIPF</sequence>
<accession>A0A8H6RAL5</accession>